<dbReference type="AlphaFoldDB" id="A0A6P2CA26"/>
<comment type="similarity">
    <text evidence="2">Belongs to the acyltransferase 3 family.</text>
</comment>
<sequence>MVFVVGVHTLAFAGGHVTMTMGAVTTIFHTSRELFLLLTALVLSYNYGHRELKPVKFWKRRFWLVLPAYIAWSAIYYAANGHTRGAFPDAFIHDLEFAGARYHMYFLLVSMQIYLLFPLIRWVLKKTEGYHWWLFAAACVYQLVLTIGLHYHVGRHGTSLWAQFLSTAGRGYYVQTYLLYVIGGAIAGWHFDELCAFTRRHIGTIPRIAVVAGTGVAAGIAVYLIEIEVYGATPGNASAVFQPVVIFESLAFGMALLAAGLLWSDRGARGRKFAAAGSASSFGIYLAHPLVLQVLLLIIGSSYFGSDGGLLGAMHRLHHSSIEVLILLLIMVPFIYAVSWVIASAVRRTPFSLLLTGREYKGAKSKHRQASRLSRLIERFKPSPRVVAILVSIALVASVGAFAGTKIVNAIDRPWNTSVSKMQVGDMTRSYTTLSPKSGLAADAPIILVLSGIYAGQNQEINRDQFTSYVKAGKAELVYPLAYRETWNAVGCCSWAANAAVNDLGFIEALVPKVDPGHTHPIYVMGYSNGGRLAYRIACTNPTLFDGYAMVKTDPIPGCEVLDEMKIMQIASLDDNRVPYLPSEKGQESPAATVQIARLRETDGCSTKTVTEKSGNLTYTVWPDCAKGSRVGFAVYTTGKHLYPRPPNSKPAASQVIWAFFTNTKLAAQPRS</sequence>
<feature type="transmembrane region" description="Helical" evidence="7">
    <location>
        <begin position="32"/>
        <end position="49"/>
    </location>
</feature>
<evidence type="ECO:0000259" key="8">
    <source>
        <dbReference type="Pfam" id="PF01757"/>
    </source>
</evidence>
<feature type="transmembrane region" description="Helical" evidence="7">
    <location>
        <begin position="284"/>
        <end position="304"/>
    </location>
</feature>
<dbReference type="GO" id="GO:0005886">
    <property type="term" value="C:plasma membrane"/>
    <property type="evidence" value="ECO:0007669"/>
    <property type="project" value="UniProtKB-SubCell"/>
</dbReference>
<evidence type="ECO:0000256" key="7">
    <source>
        <dbReference type="SAM" id="Phobius"/>
    </source>
</evidence>
<keyword evidence="10" id="KW-1185">Reference proteome</keyword>
<dbReference type="Gene3D" id="3.40.50.1820">
    <property type="entry name" value="alpha/beta hydrolase"/>
    <property type="match status" value="1"/>
</dbReference>
<evidence type="ECO:0000256" key="4">
    <source>
        <dbReference type="ARBA" id="ARBA00022692"/>
    </source>
</evidence>
<dbReference type="InterPro" id="IPR029058">
    <property type="entry name" value="AB_hydrolase_fold"/>
</dbReference>
<evidence type="ECO:0000256" key="6">
    <source>
        <dbReference type="ARBA" id="ARBA00023136"/>
    </source>
</evidence>
<feature type="transmembrane region" description="Helical" evidence="7">
    <location>
        <begin position="204"/>
        <end position="225"/>
    </location>
</feature>
<dbReference type="PANTHER" id="PTHR40074:SF2">
    <property type="entry name" value="O-ACETYLTRANSFERASE WECH"/>
    <property type="match status" value="1"/>
</dbReference>
<dbReference type="EMBL" id="RPFW01000001">
    <property type="protein sequence ID" value="TVZ07216.1"/>
    <property type="molecule type" value="Genomic_DNA"/>
</dbReference>
<evidence type="ECO:0000256" key="5">
    <source>
        <dbReference type="ARBA" id="ARBA00022989"/>
    </source>
</evidence>
<evidence type="ECO:0000313" key="10">
    <source>
        <dbReference type="Proteomes" id="UP000460272"/>
    </source>
</evidence>
<evidence type="ECO:0000256" key="2">
    <source>
        <dbReference type="ARBA" id="ARBA00007400"/>
    </source>
</evidence>
<dbReference type="GO" id="GO:0009246">
    <property type="term" value="P:enterobacterial common antigen biosynthetic process"/>
    <property type="evidence" value="ECO:0007669"/>
    <property type="project" value="TreeGrafter"/>
</dbReference>
<proteinExistence type="inferred from homology"/>
<feature type="transmembrane region" description="Helical" evidence="7">
    <location>
        <begin position="386"/>
        <end position="404"/>
    </location>
</feature>
<keyword evidence="4 7" id="KW-0812">Transmembrane</keyword>
<feature type="transmembrane region" description="Helical" evidence="7">
    <location>
        <begin position="324"/>
        <end position="346"/>
    </location>
</feature>
<protein>
    <recommendedName>
        <fullName evidence="8">Acyltransferase 3 domain-containing protein</fullName>
    </recommendedName>
</protein>
<feature type="domain" description="Acyltransferase 3" evidence="8">
    <location>
        <begin position="1"/>
        <end position="342"/>
    </location>
</feature>
<feature type="transmembrane region" description="Helical" evidence="7">
    <location>
        <begin position="172"/>
        <end position="192"/>
    </location>
</feature>
<organism evidence="9 10">
    <name type="scientific">Trebonia kvetii</name>
    <dbReference type="NCBI Taxonomy" id="2480626"/>
    <lineage>
        <taxon>Bacteria</taxon>
        <taxon>Bacillati</taxon>
        <taxon>Actinomycetota</taxon>
        <taxon>Actinomycetes</taxon>
        <taxon>Streptosporangiales</taxon>
        <taxon>Treboniaceae</taxon>
        <taxon>Trebonia</taxon>
    </lineage>
</organism>
<dbReference type="OrthoDB" id="3211698at2"/>
<feature type="transmembrane region" description="Helical" evidence="7">
    <location>
        <begin position="102"/>
        <end position="120"/>
    </location>
</feature>
<dbReference type="PANTHER" id="PTHR40074">
    <property type="entry name" value="O-ACETYLTRANSFERASE WECH"/>
    <property type="match status" value="1"/>
</dbReference>
<comment type="subcellular location">
    <subcellularLocation>
        <location evidence="1">Cell membrane</location>
        <topology evidence="1">Multi-pass membrane protein</topology>
    </subcellularLocation>
</comment>
<feature type="transmembrane region" description="Helical" evidence="7">
    <location>
        <begin position="61"/>
        <end position="79"/>
    </location>
</feature>
<dbReference type="SUPFAM" id="SSF53474">
    <property type="entry name" value="alpha/beta-Hydrolases"/>
    <property type="match status" value="1"/>
</dbReference>
<keyword evidence="3" id="KW-1003">Cell membrane</keyword>
<keyword evidence="6 7" id="KW-0472">Membrane</keyword>
<name>A0A6P2CA26_9ACTN</name>
<dbReference type="Proteomes" id="UP000460272">
    <property type="component" value="Unassembled WGS sequence"/>
</dbReference>
<dbReference type="GO" id="GO:0016413">
    <property type="term" value="F:O-acetyltransferase activity"/>
    <property type="evidence" value="ECO:0007669"/>
    <property type="project" value="TreeGrafter"/>
</dbReference>
<dbReference type="InterPro" id="IPR002656">
    <property type="entry name" value="Acyl_transf_3_dom"/>
</dbReference>
<keyword evidence="5 7" id="KW-1133">Transmembrane helix</keyword>
<accession>A0A6P2CA26</accession>
<evidence type="ECO:0000256" key="3">
    <source>
        <dbReference type="ARBA" id="ARBA00022475"/>
    </source>
</evidence>
<evidence type="ECO:0000313" key="9">
    <source>
        <dbReference type="EMBL" id="TVZ07216.1"/>
    </source>
</evidence>
<comment type="caution">
    <text evidence="9">The sequence shown here is derived from an EMBL/GenBank/DDBJ whole genome shotgun (WGS) entry which is preliminary data.</text>
</comment>
<reference evidence="9 10" key="1">
    <citation type="submission" date="2018-11" db="EMBL/GenBank/DDBJ databases">
        <title>Trebonia kvetii gen.nov., sp.nov., a novel acidophilic actinobacterium, and proposal of the new actinobacterial family Treboniaceae fam. nov.</title>
        <authorList>
            <person name="Rapoport D."/>
            <person name="Sagova-Mareckova M."/>
            <person name="Sedlacek I."/>
            <person name="Provaznik J."/>
            <person name="Kralova S."/>
            <person name="Pavlinic D."/>
            <person name="Benes V."/>
            <person name="Kopecky J."/>
        </authorList>
    </citation>
    <scope>NUCLEOTIDE SEQUENCE [LARGE SCALE GENOMIC DNA]</scope>
    <source>
        <strain evidence="9 10">15Tr583</strain>
    </source>
</reference>
<dbReference type="Pfam" id="PF01757">
    <property type="entry name" value="Acyl_transf_3"/>
    <property type="match status" value="1"/>
</dbReference>
<evidence type="ECO:0000256" key="1">
    <source>
        <dbReference type="ARBA" id="ARBA00004651"/>
    </source>
</evidence>
<feature type="transmembrane region" description="Helical" evidence="7">
    <location>
        <begin position="245"/>
        <end position="263"/>
    </location>
</feature>
<feature type="transmembrane region" description="Helical" evidence="7">
    <location>
        <begin position="132"/>
        <end position="152"/>
    </location>
</feature>
<gene>
    <name evidence="9" type="ORF">EAS64_07950</name>
</gene>